<dbReference type="GO" id="GO:0006887">
    <property type="term" value="P:exocytosis"/>
    <property type="evidence" value="ECO:0007669"/>
    <property type="project" value="TreeGrafter"/>
</dbReference>
<dbReference type="GO" id="GO:0071203">
    <property type="term" value="C:WASH complex"/>
    <property type="evidence" value="ECO:0007669"/>
    <property type="project" value="InterPro"/>
</dbReference>
<dbReference type="PANTHER" id="PTHR13015">
    <property type="entry name" value="PROTEIN AD-016-RELATED"/>
    <property type="match status" value="1"/>
</dbReference>
<feature type="region of interest" description="Disordered" evidence="2">
    <location>
        <begin position="132"/>
        <end position="162"/>
    </location>
</feature>
<accession>A0A915I843</accession>
<evidence type="ECO:0000313" key="4">
    <source>
        <dbReference type="WBParaSite" id="nRc.2.0.1.t10330-RA"/>
    </source>
</evidence>
<proteinExistence type="inferred from homology"/>
<dbReference type="GO" id="GO:0030041">
    <property type="term" value="P:actin filament polymerization"/>
    <property type="evidence" value="ECO:0007669"/>
    <property type="project" value="TreeGrafter"/>
</dbReference>
<dbReference type="InterPro" id="IPR019309">
    <property type="entry name" value="WASHC3"/>
</dbReference>
<feature type="compositionally biased region" description="Polar residues" evidence="2">
    <location>
        <begin position="60"/>
        <end position="69"/>
    </location>
</feature>
<evidence type="ECO:0000313" key="3">
    <source>
        <dbReference type="Proteomes" id="UP000887565"/>
    </source>
</evidence>
<keyword evidence="3" id="KW-1185">Reference proteome</keyword>
<dbReference type="PANTHER" id="PTHR13015:SF0">
    <property type="entry name" value="WASH COMPLEX SUBUNIT 3"/>
    <property type="match status" value="1"/>
</dbReference>
<feature type="compositionally biased region" description="Basic and acidic residues" evidence="2">
    <location>
        <begin position="44"/>
        <end position="58"/>
    </location>
</feature>
<feature type="region of interest" description="Disordered" evidence="2">
    <location>
        <begin position="43"/>
        <end position="83"/>
    </location>
</feature>
<dbReference type="WBParaSite" id="nRc.2.0.1.t10330-RA">
    <property type="protein sequence ID" value="nRc.2.0.1.t10330-RA"/>
    <property type="gene ID" value="nRc.2.0.1.g10330"/>
</dbReference>
<dbReference type="Pfam" id="PF10152">
    <property type="entry name" value="CCDC53"/>
    <property type="match status" value="1"/>
</dbReference>
<evidence type="ECO:0000256" key="1">
    <source>
        <dbReference type="ARBA" id="ARBA00006290"/>
    </source>
</evidence>
<dbReference type="AlphaFoldDB" id="A0A915I843"/>
<evidence type="ECO:0000256" key="2">
    <source>
        <dbReference type="SAM" id="MobiDB-lite"/>
    </source>
</evidence>
<sequence length="162" mass="18376">MCEFLNDVSRQFEDDFLRLDTKFERLETALHLLETKLSSIPDNCTKREENTSENKEAVNVESTSNVQNEQQDKKLLDKSENQAETSFVDPKYEKYVKMINMGVPSAAVEQKMNLEGIEQNIIKKILNKEAISQSTSAVRGEDQRSESSIGVESDGNDDSFSD</sequence>
<reference evidence="4" key="1">
    <citation type="submission" date="2022-11" db="UniProtKB">
        <authorList>
            <consortium name="WormBaseParasite"/>
        </authorList>
    </citation>
    <scope>IDENTIFICATION</scope>
</reference>
<dbReference type="OMA" id="KFIQYEH"/>
<dbReference type="Proteomes" id="UP000887565">
    <property type="component" value="Unplaced"/>
</dbReference>
<comment type="similarity">
    <text evidence="1">Belongs to the CCDC53 family.</text>
</comment>
<name>A0A915I843_ROMCU</name>
<organism evidence="3 4">
    <name type="scientific">Romanomermis culicivorax</name>
    <name type="common">Nematode worm</name>
    <dbReference type="NCBI Taxonomy" id="13658"/>
    <lineage>
        <taxon>Eukaryota</taxon>
        <taxon>Metazoa</taxon>
        <taxon>Ecdysozoa</taxon>
        <taxon>Nematoda</taxon>
        <taxon>Enoplea</taxon>
        <taxon>Dorylaimia</taxon>
        <taxon>Mermithida</taxon>
        <taxon>Mermithoidea</taxon>
        <taxon>Mermithidae</taxon>
        <taxon>Romanomermis</taxon>
    </lineage>
</organism>
<feature type="compositionally biased region" description="Basic and acidic residues" evidence="2">
    <location>
        <begin position="70"/>
        <end position="81"/>
    </location>
</feature>
<protein>
    <submittedName>
        <fullName evidence="4">WASH complex subunit 3</fullName>
    </submittedName>
</protein>